<keyword evidence="2" id="KW-0732">Signal</keyword>
<feature type="chain" id="PRO_5044290779" evidence="2">
    <location>
        <begin position="24"/>
        <end position="115"/>
    </location>
</feature>
<sequence length="115" mass="11804">MKRLLTTLMVSAAILLTSCGSDASNDDKATVSSPPSATDSARTTAATSTDPAFLGGCSAVSVYVQQRVQSGDTSTQTAGADFLKIVENDPSYQAMSESEKELFRQGIEAGAAGSC</sequence>
<proteinExistence type="predicted"/>
<accession>A0A069J7J0</accession>
<gene>
    <name evidence="3" type="ORF">CHR55_10955</name>
</gene>
<dbReference type="Proteomes" id="UP000230886">
    <property type="component" value="Unassembled WGS sequence"/>
</dbReference>
<comment type="caution">
    <text evidence="3">The sequence shown here is derived from an EMBL/GenBank/DDBJ whole genome shotgun (WGS) entry which is preliminary data.</text>
</comment>
<accession>A0A1C4FH22</accession>
<dbReference type="EMBL" id="NOVD01000005">
    <property type="protein sequence ID" value="PCK27281.1"/>
    <property type="molecule type" value="Genomic_DNA"/>
</dbReference>
<feature type="compositionally biased region" description="Low complexity" evidence="1">
    <location>
        <begin position="32"/>
        <end position="50"/>
    </location>
</feature>
<evidence type="ECO:0000313" key="3">
    <source>
        <dbReference type="EMBL" id="PCK27281.1"/>
    </source>
</evidence>
<evidence type="ECO:0000256" key="2">
    <source>
        <dbReference type="SAM" id="SignalP"/>
    </source>
</evidence>
<name>A0A069J7J0_RHOSG</name>
<protein>
    <submittedName>
        <fullName evidence="3">Uncharacterized protein</fullName>
    </submittedName>
</protein>
<evidence type="ECO:0000256" key="1">
    <source>
        <dbReference type="SAM" id="MobiDB-lite"/>
    </source>
</evidence>
<feature type="region of interest" description="Disordered" evidence="1">
    <location>
        <begin position="20"/>
        <end position="50"/>
    </location>
</feature>
<feature type="signal peptide" evidence="2">
    <location>
        <begin position="1"/>
        <end position="23"/>
    </location>
</feature>
<evidence type="ECO:0000313" key="4">
    <source>
        <dbReference type="Proteomes" id="UP000230886"/>
    </source>
</evidence>
<dbReference type="AlphaFoldDB" id="A0A069J7J0"/>
<dbReference type="RefSeq" id="WP_007735283.1">
    <property type="nucleotide sequence ID" value="NZ_CP025959.1"/>
</dbReference>
<dbReference type="PROSITE" id="PS51257">
    <property type="entry name" value="PROKAR_LIPOPROTEIN"/>
    <property type="match status" value="1"/>
</dbReference>
<organism evidence="3 4">
    <name type="scientific">Rhodococcus qingshengii</name>
    <dbReference type="NCBI Taxonomy" id="334542"/>
    <lineage>
        <taxon>Bacteria</taxon>
        <taxon>Bacillati</taxon>
        <taxon>Actinomycetota</taxon>
        <taxon>Actinomycetes</taxon>
        <taxon>Mycobacteriales</taxon>
        <taxon>Nocardiaceae</taxon>
        <taxon>Rhodococcus</taxon>
        <taxon>Rhodococcus erythropolis group</taxon>
    </lineage>
</organism>
<reference evidence="3 4" key="1">
    <citation type="submission" date="2017-07" db="EMBL/GenBank/DDBJ databases">
        <title>Draft sequence of Rhodococcus enclensis 23b-28.</title>
        <authorList>
            <person name="Besaury L."/>
            <person name="Sancelme M."/>
            <person name="Amato P."/>
            <person name="Lallement A."/>
            <person name="Delort A.-M."/>
        </authorList>
    </citation>
    <scope>NUCLEOTIDE SEQUENCE [LARGE SCALE GENOMIC DNA]</scope>
    <source>
        <strain evidence="3 4">23b-28</strain>
    </source>
</reference>